<keyword evidence="2" id="KW-1185">Reference proteome</keyword>
<accession>A0A2I0AAT6</accession>
<organism evidence="1 2">
    <name type="scientific">Apostasia shenzhenica</name>
    <dbReference type="NCBI Taxonomy" id="1088818"/>
    <lineage>
        <taxon>Eukaryota</taxon>
        <taxon>Viridiplantae</taxon>
        <taxon>Streptophyta</taxon>
        <taxon>Embryophyta</taxon>
        <taxon>Tracheophyta</taxon>
        <taxon>Spermatophyta</taxon>
        <taxon>Magnoliopsida</taxon>
        <taxon>Liliopsida</taxon>
        <taxon>Asparagales</taxon>
        <taxon>Orchidaceae</taxon>
        <taxon>Apostasioideae</taxon>
        <taxon>Apostasia</taxon>
    </lineage>
</organism>
<dbReference type="STRING" id="1088818.A0A2I0AAT6"/>
<sequence length="266" mass="29094">MSAASSASLSLPLDSAIRPVLLQSSPSSSSSSLALHRSHPIPLSLSSFHRVSGAIAACNSGGGGGGVFLDDVGLERLQALDNFIRKGQFGGGWLVIRQMEDSEVEQTVQLLAGSFAESMGMPPRYVQLLAFLVRQYVVERRFLVPHVAMLVGIYNEGGDKEPVLACTAEVSFDHRGANAAPPTPLPPRDFPYICNMAVKKELRRVADTVPLRMYKKAGYKIFKTDSILVWLTLQRRKHLLVKQLPIQTDVTSNNQTDTVDIDYVTQ</sequence>
<dbReference type="Proteomes" id="UP000236161">
    <property type="component" value="Unassembled WGS sequence"/>
</dbReference>
<dbReference type="PANTHER" id="PTHR47489">
    <property type="entry name" value="ACYL-COA N-ACYLTRANSFERASES (NAT) SUPERFAMILY PROTEIN"/>
    <property type="match status" value="1"/>
</dbReference>
<evidence type="ECO:0000313" key="2">
    <source>
        <dbReference type="Proteomes" id="UP000236161"/>
    </source>
</evidence>
<evidence type="ECO:0000313" key="1">
    <source>
        <dbReference type="EMBL" id="PKA52663.1"/>
    </source>
</evidence>
<gene>
    <name evidence="1" type="ORF">AXF42_Ash001644</name>
</gene>
<proteinExistence type="predicted"/>
<dbReference type="AlphaFoldDB" id="A0A2I0AAT6"/>
<protein>
    <submittedName>
        <fullName evidence="1">Uncharacterized protein</fullName>
    </submittedName>
</protein>
<reference evidence="1 2" key="1">
    <citation type="journal article" date="2017" name="Nature">
        <title>The Apostasia genome and the evolution of orchids.</title>
        <authorList>
            <person name="Zhang G.Q."/>
            <person name="Liu K.W."/>
            <person name="Li Z."/>
            <person name="Lohaus R."/>
            <person name="Hsiao Y.Y."/>
            <person name="Niu S.C."/>
            <person name="Wang J.Y."/>
            <person name="Lin Y.C."/>
            <person name="Xu Q."/>
            <person name="Chen L.J."/>
            <person name="Yoshida K."/>
            <person name="Fujiwara S."/>
            <person name="Wang Z.W."/>
            <person name="Zhang Y.Q."/>
            <person name="Mitsuda N."/>
            <person name="Wang M."/>
            <person name="Liu G.H."/>
            <person name="Pecoraro L."/>
            <person name="Huang H.X."/>
            <person name="Xiao X.J."/>
            <person name="Lin M."/>
            <person name="Wu X.Y."/>
            <person name="Wu W.L."/>
            <person name="Chen Y.Y."/>
            <person name="Chang S.B."/>
            <person name="Sakamoto S."/>
            <person name="Ohme-Takagi M."/>
            <person name="Yagi M."/>
            <person name="Zeng S.J."/>
            <person name="Shen C.Y."/>
            <person name="Yeh C.M."/>
            <person name="Luo Y.B."/>
            <person name="Tsai W.C."/>
            <person name="Van de Peer Y."/>
            <person name="Liu Z.J."/>
        </authorList>
    </citation>
    <scope>NUCLEOTIDE SEQUENCE [LARGE SCALE GENOMIC DNA]</scope>
    <source>
        <strain evidence="2">cv. Shenzhen</strain>
        <tissue evidence="1">Stem</tissue>
    </source>
</reference>
<dbReference type="PANTHER" id="PTHR47489:SF2">
    <property type="entry name" value="GCN5-RELATED N-ACETYLTRANSFERASE 5, CHLOROPLASTIC"/>
    <property type="match status" value="1"/>
</dbReference>
<dbReference type="EMBL" id="KZ452001">
    <property type="protein sequence ID" value="PKA52663.1"/>
    <property type="molecule type" value="Genomic_DNA"/>
</dbReference>
<name>A0A2I0AAT6_9ASPA</name>
<dbReference type="OrthoDB" id="2017234at2759"/>